<reference evidence="1 2" key="1">
    <citation type="submission" date="2023-10" db="EMBL/GenBank/DDBJ databases">
        <authorList>
            <person name="Maclean D."/>
            <person name="Macfadyen A."/>
        </authorList>
    </citation>
    <scope>NUCLEOTIDE SEQUENCE [LARGE SCALE GENOMIC DNA]</scope>
</reference>
<dbReference type="EMBL" id="CAUYUE010000009">
    <property type="protein sequence ID" value="CAK0783724.1"/>
    <property type="molecule type" value="Genomic_DNA"/>
</dbReference>
<name>A0AAV1ICN4_9CHLO</name>
<evidence type="ECO:0000313" key="2">
    <source>
        <dbReference type="Proteomes" id="UP001314263"/>
    </source>
</evidence>
<evidence type="ECO:0000313" key="1">
    <source>
        <dbReference type="EMBL" id="CAK0783724.1"/>
    </source>
</evidence>
<accession>A0AAV1ICN4</accession>
<comment type="caution">
    <text evidence="1">The sequence shown here is derived from an EMBL/GenBank/DDBJ whole genome shotgun (WGS) entry which is preliminary data.</text>
</comment>
<sequence>MIMNGTVAILCKPEQTLEGACIEQQTCLGGEYRPGSIRHVCPGVPIKSGLVLIPFTLPACQGAGRKQQQQQQQQFESSEWPQAFATPLLAMQHRRSTYTRHL</sequence>
<dbReference type="Proteomes" id="UP001314263">
    <property type="component" value="Unassembled WGS sequence"/>
</dbReference>
<gene>
    <name evidence="1" type="ORF">CVIRNUC_006923</name>
</gene>
<proteinExistence type="predicted"/>
<dbReference type="AlphaFoldDB" id="A0AAV1ICN4"/>
<organism evidence="1 2">
    <name type="scientific">Coccomyxa viridis</name>
    <dbReference type="NCBI Taxonomy" id="1274662"/>
    <lineage>
        <taxon>Eukaryota</taxon>
        <taxon>Viridiplantae</taxon>
        <taxon>Chlorophyta</taxon>
        <taxon>core chlorophytes</taxon>
        <taxon>Trebouxiophyceae</taxon>
        <taxon>Trebouxiophyceae incertae sedis</taxon>
        <taxon>Coccomyxaceae</taxon>
        <taxon>Coccomyxa</taxon>
    </lineage>
</organism>
<keyword evidence="2" id="KW-1185">Reference proteome</keyword>
<protein>
    <submittedName>
        <fullName evidence="1">Uncharacterized protein</fullName>
    </submittedName>
</protein>